<keyword evidence="6 9" id="KW-0057">Aromatic amino acid biosynthesis</keyword>
<gene>
    <name evidence="9 11" type="primary">trpA</name>
    <name evidence="11" type="ORF">ABC765_05910</name>
</gene>
<reference evidence="11" key="1">
    <citation type="submission" date="2024-04" db="EMBL/GenBank/DDBJ databases">
        <title>Limosilactobacillus allomucosae sp. nov., a novel species isolated from wild boar faecal samples as a potential probiotics for domestic pigs.</title>
        <authorList>
            <person name="Chen B."/>
        </authorList>
    </citation>
    <scope>NUCLEOTIDE SEQUENCE</scope>
    <source>
        <strain evidence="11">WILCCON 0051</strain>
    </source>
</reference>
<evidence type="ECO:0000256" key="9">
    <source>
        <dbReference type="HAMAP-Rule" id="MF_00131"/>
    </source>
</evidence>
<keyword evidence="4 9" id="KW-0028">Amino-acid biosynthesis</keyword>
<dbReference type="SUPFAM" id="SSF51366">
    <property type="entry name" value="Ribulose-phoshate binding barrel"/>
    <property type="match status" value="1"/>
</dbReference>
<dbReference type="InterPro" id="IPR011060">
    <property type="entry name" value="RibuloseP-bd_barrel"/>
</dbReference>
<dbReference type="HAMAP" id="MF_00131">
    <property type="entry name" value="Trp_synth_alpha"/>
    <property type="match status" value="1"/>
</dbReference>
<dbReference type="AlphaFoldDB" id="A0AAU7C064"/>
<evidence type="ECO:0000256" key="3">
    <source>
        <dbReference type="ARBA" id="ARBA00011270"/>
    </source>
</evidence>
<comment type="function">
    <text evidence="1 9">The alpha subunit is responsible for the aldol cleavage of indoleglycerol phosphate to indole and glyceraldehyde 3-phosphate.</text>
</comment>
<sequence>MTKIKNAFANGKAFIPFITCGDPSLTISEQLVYAMEAAGADLIELGIPFSDPTAEGPVIQAANLRALHAGALTDAIFEMVARIRQKTQIPLAFMTYANVVYHYGTRRFLQKAADLGVDGLILADVPYEEKAEFAEVGQELGVELISMIAPTSHDRIKMIAQDAAGFVYCVSSLGVTGVRNTITTDINAMVQLVKHEQEIPCAVGFGISTPAQAREMAQQADGVIVGSAIVRLCEKYGQDCVKPVADYVRSMKDAIRDL</sequence>
<dbReference type="EC" id="4.2.1.20" evidence="9"/>
<evidence type="ECO:0000256" key="4">
    <source>
        <dbReference type="ARBA" id="ARBA00022605"/>
    </source>
</evidence>
<protein>
    <recommendedName>
        <fullName evidence="9">Tryptophan synthase alpha chain</fullName>
        <ecNumber evidence="9">4.2.1.20</ecNumber>
    </recommendedName>
</protein>
<evidence type="ECO:0000256" key="8">
    <source>
        <dbReference type="ARBA" id="ARBA00049047"/>
    </source>
</evidence>
<dbReference type="GO" id="GO:0005829">
    <property type="term" value="C:cytosol"/>
    <property type="evidence" value="ECO:0007669"/>
    <property type="project" value="TreeGrafter"/>
</dbReference>
<evidence type="ECO:0000256" key="2">
    <source>
        <dbReference type="ARBA" id="ARBA00004733"/>
    </source>
</evidence>
<accession>A0AAU7C064</accession>
<dbReference type="PANTHER" id="PTHR43406:SF1">
    <property type="entry name" value="TRYPTOPHAN SYNTHASE ALPHA CHAIN, CHLOROPLASTIC"/>
    <property type="match status" value="1"/>
</dbReference>
<feature type="active site" description="Proton acceptor" evidence="9">
    <location>
        <position position="44"/>
    </location>
</feature>
<evidence type="ECO:0000256" key="6">
    <source>
        <dbReference type="ARBA" id="ARBA00023141"/>
    </source>
</evidence>
<evidence type="ECO:0000256" key="5">
    <source>
        <dbReference type="ARBA" id="ARBA00022822"/>
    </source>
</evidence>
<comment type="catalytic activity">
    <reaction evidence="8 9">
        <text>(1S,2R)-1-C-(indol-3-yl)glycerol 3-phosphate + L-serine = D-glyceraldehyde 3-phosphate + L-tryptophan + H2O</text>
        <dbReference type="Rhea" id="RHEA:10532"/>
        <dbReference type="ChEBI" id="CHEBI:15377"/>
        <dbReference type="ChEBI" id="CHEBI:33384"/>
        <dbReference type="ChEBI" id="CHEBI:57912"/>
        <dbReference type="ChEBI" id="CHEBI:58866"/>
        <dbReference type="ChEBI" id="CHEBI:59776"/>
        <dbReference type="EC" id="4.2.1.20"/>
    </reaction>
</comment>
<dbReference type="RefSeq" id="WP_347953258.1">
    <property type="nucleotide sequence ID" value="NZ_CP154878.1"/>
</dbReference>
<name>A0AAU7C064_9LACO</name>
<comment type="subunit">
    <text evidence="3 9">Tetramer of two alpha and two beta chains.</text>
</comment>
<dbReference type="KEGG" id="lalo:ABC765_05910"/>
<keyword evidence="5 9" id="KW-0822">Tryptophan biosynthesis</keyword>
<dbReference type="Pfam" id="PF00290">
    <property type="entry name" value="Trp_syntA"/>
    <property type="match status" value="1"/>
</dbReference>
<dbReference type="InterPro" id="IPR013785">
    <property type="entry name" value="Aldolase_TIM"/>
</dbReference>
<organism evidence="11">
    <name type="scientific">Limosilactobacillus allomucosae</name>
    <dbReference type="NCBI Taxonomy" id="3142938"/>
    <lineage>
        <taxon>Bacteria</taxon>
        <taxon>Bacillati</taxon>
        <taxon>Bacillota</taxon>
        <taxon>Bacilli</taxon>
        <taxon>Lactobacillales</taxon>
        <taxon>Lactobacillaceae</taxon>
        <taxon>Limosilactobacillus</taxon>
    </lineage>
</organism>
<dbReference type="PANTHER" id="PTHR43406">
    <property type="entry name" value="TRYPTOPHAN SYNTHASE, ALPHA CHAIN"/>
    <property type="match status" value="1"/>
</dbReference>
<dbReference type="Gene3D" id="3.20.20.70">
    <property type="entry name" value="Aldolase class I"/>
    <property type="match status" value="1"/>
</dbReference>
<evidence type="ECO:0000256" key="1">
    <source>
        <dbReference type="ARBA" id="ARBA00003365"/>
    </source>
</evidence>
<dbReference type="CDD" id="cd04724">
    <property type="entry name" value="Tryptophan_synthase_alpha"/>
    <property type="match status" value="1"/>
</dbReference>
<comment type="similarity">
    <text evidence="9 10">Belongs to the TrpA family.</text>
</comment>
<evidence type="ECO:0000313" key="11">
    <source>
        <dbReference type="EMBL" id="XBG94617.1"/>
    </source>
</evidence>
<feature type="active site" description="Proton acceptor" evidence="9">
    <location>
        <position position="55"/>
    </location>
</feature>
<dbReference type="EMBL" id="CP154878">
    <property type="protein sequence ID" value="XBG94617.1"/>
    <property type="molecule type" value="Genomic_DNA"/>
</dbReference>
<comment type="pathway">
    <text evidence="2 9">Amino-acid biosynthesis; L-tryptophan biosynthesis; L-tryptophan from chorismate: step 5/5.</text>
</comment>
<proteinExistence type="inferred from homology"/>
<dbReference type="NCBIfam" id="TIGR00262">
    <property type="entry name" value="trpA"/>
    <property type="match status" value="1"/>
</dbReference>
<keyword evidence="7 9" id="KW-0456">Lyase</keyword>
<evidence type="ECO:0000256" key="10">
    <source>
        <dbReference type="RuleBase" id="RU003662"/>
    </source>
</evidence>
<dbReference type="GO" id="GO:0004834">
    <property type="term" value="F:tryptophan synthase activity"/>
    <property type="evidence" value="ECO:0007669"/>
    <property type="project" value="UniProtKB-UniRule"/>
</dbReference>
<evidence type="ECO:0000256" key="7">
    <source>
        <dbReference type="ARBA" id="ARBA00023239"/>
    </source>
</evidence>
<dbReference type="InterPro" id="IPR002028">
    <property type="entry name" value="Trp_synthase_suA"/>
</dbReference>
<dbReference type="FunFam" id="3.20.20.70:FF:000037">
    <property type="entry name" value="Tryptophan synthase alpha chain"/>
    <property type="match status" value="1"/>
</dbReference>